<keyword evidence="2" id="KW-1185">Reference proteome</keyword>
<dbReference type="EMBL" id="CP113517">
    <property type="protein sequence ID" value="WAR45111.1"/>
    <property type="molecule type" value="Genomic_DNA"/>
</dbReference>
<dbReference type="Proteomes" id="UP001162780">
    <property type="component" value="Chromosome"/>
</dbReference>
<name>A0ABY7GKT6_9GAMM</name>
<dbReference type="RefSeq" id="WP_255190078.1">
    <property type="nucleotide sequence ID" value="NZ_CP113517.1"/>
</dbReference>
<evidence type="ECO:0000313" key="2">
    <source>
        <dbReference type="Proteomes" id="UP001162780"/>
    </source>
</evidence>
<sequence length="142" mass="15718">MVALGSVFHDPDFVFQDGQHGNKLLIVLAVGEICTVARTTSKPSGKSRSYGCHVDDRYPNFFIPREATLFREDTWVCLDYLVDFNHIAFASKVTAGAMHKITELGLGLLLDLLECAIAADDISADQERRLRLALAQVKAVHE</sequence>
<reference evidence="1" key="1">
    <citation type="submission" date="2022-11" db="EMBL/GenBank/DDBJ databases">
        <title>Methylomonas rapida sp. nov., Carotenoid-Producing Obligate Methanotrophs with High Growth Characteristics and Biotechnological Potential.</title>
        <authorList>
            <person name="Tikhonova E.N."/>
            <person name="Suleimanov R.Z."/>
            <person name="Miroshnikov K."/>
            <person name="Oshkin I.Y."/>
            <person name="Belova S.E."/>
            <person name="Danilova O.V."/>
            <person name="Ashikhmin A."/>
            <person name="Konopkin A."/>
            <person name="But S.Y."/>
            <person name="Khmelenina V.N."/>
            <person name="Kuznetsov N."/>
            <person name="Pimenov N.V."/>
            <person name="Dedysh S.N."/>
        </authorList>
    </citation>
    <scope>NUCLEOTIDE SEQUENCE</scope>
    <source>
        <strain evidence="1">MP1</strain>
    </source>
</reference>
<gene>
    <name evidence="1" type="ORF">NM686_000970</name>
</gene>
<organism evidence="1 2">
    <name type="scientific">Methylomonas rapida</name>
    <dbReference type="NCBI Taxonomy" id="2963939"/>
    <lineage>
        <taxon>Bacteria</taxon>
        <taxon>Pseudomonadati</taxon>
        <taxon>Pseudomonadota</taxon>
        <taxon>Gammaproteobacteria</taxon>
        <taxon>Methylococcales</taxon>
        <taxon>Methylococcaceae</taxon>
        <taxon>Methylomonas</taxon>
    </lineage>
</organism>
<protein>
    <submittedName>
        <fullName evidence="1">Uncharacterized protein</fullName>
    </submittedName>
</protein>
<evidence type="ECO:0000313" key="1">
    <source>
        <dbReference type="EMBL" id="WAR45111.1"/>
    </source>
</evidence>
<accession>A0ABY7GKT6</accession>
<proteinExistence type="predicted"/>